<keyword evidence="4 7" id="KW-0233">DNA recombination</keyword>
<dbReference type="InterPro" id="IPR037278">
    <property type="entry name" value="ARFGAP/RecO"/>
</dbReference>
<proteinExistence type="inferred from homology"/>
<dbReference type="GO" id="GO:0006302">
    <property type="term" value="P:double-strand break repair"/>
    <property type="evidence" value="ECO:0007669"/>
    <property type="project" value="TreeGrafter"/>
</dbReference>
<evidence type="ECO:0000256" key="6">
    <source>
        <dbReference type="ARBA" id="ARBA00033409"/>
    </source>
</evidence>
<dbReference type="HAMAP" id="MF_00201">
    <property type="entry name" value="RecO"/>
    <property type="match status" value="1"/>
</dbReference>
<dbReference type="InterPro" id="IPR012340">
    <property type="entry name" value="NA-bd_OB-fold"/>
</dbReference>
<gene>
    <name evidence="7" type="primary">recO</name>
    <name evidence="9" type="ordered locus">Thein_0879</name>
</gene>
<dbReference type="NCBIfam" id="TIGR00613">
    <property type="entry name" value="reco"/>
    <property type="match status" value="1"/>
</dbReference>
<evidence type="ECO:0000256" key="1">
    <source>
        <dbReference type="ARBA" id="ARBA00007452"/>
    </source>
</evidence>
<dbReference type="Gene3D" id="1.20.1440.120">
    <property type="entry name" value="Recombination protein O, C-terminal domain"/>
    <property type="match status" value="1"/>
</dbReference>
<keyword evidence="5 7" id="KW-0234">DNA repair</keyword>
<protein>
    <recommendedName>
        <fullName evidence="2 7">DNA repair protein RecO</fullName>
    </recommendedName>
    <alternativeName>
        <fullName evidence="6 7">Recombination protein O</fullName>
    </alternativeName>
</protein>
<dbReference type="EMBL" id="CP002683">
    <property type="protein sequence ID" value="AEH44756.1"/>
    <property type="molecule type" value="Genomic_DNA"/>
</dbReference>
<dbReference type="Gene3D" id="6.20.220.20">
    <property type="entry name" value="Recombination protein O, zinc-binding domain"/>
    <property type="match status" value="1"/>
</dbReference>
<name>F8ACW4_THEID</name>
<comment type="similarity">
    <text evidence="1 7">Belongs to the RecO family.</text>
</comment>
<dbReference type="OrthoDB" id="9780797at2"/>
<dbReference type="Pfam" id="PF02565">
    <property type="entry name" value="RecO_C"/>
    <property type="match status" value="1"/>
</dbReference>
<evidence type="ECO:0000256" key="7">
    <source>
        <dbReference type="HAMAP-Rule" id="MF_00201"/>
    </source>
</evidence>
<sequence>MNVVVQAIILSSQTLGEKDVRLELLSAERGRLAAVAKGGRKSLKRFVNTLEPFSLIQAHLRGGKVNLPPFLDQADLLNPFENLRFEPLTFAKAAYLSELVECFFKVGTGQAFFSFFEESLYVLNKGLDFWPLLKISFELSLLKASGFFPYLGESCLRCEKPLKRDVFFSFTEGGVVCENCAFEEDFALDLKLLAFLNHIAHVSPMRLRIIKPGAENLKRAERLIENFVLRVLNQEINSLRVLKEMFNNKSLANSHGGRP</sequence>
<dbReference type="eggNOG" id="COG1381">
    <property type="taxonomic scope" value="Bacteria"/>
</dbReference>
<keyword evidence="3 7" id="KW-0227">DNA damage</keyword>
<dbReference type="RefSeq" id="WP_013907499.1">
    <property type="nucleotide sequence ID" value="NC_015681.1"/>
</dbReference>
<dbReference type="SUPFAM" id="SSF50249">
    <property type="entry name" value="Nucleic acid-binding proteins"/>
    <property type="match status" value="1"/>
</dbReference>
<feature type="domain" description="DNA replication/recombination mediator RecO N-terminal" evidence="8">
    <location>
        <begin position="1"/>
        <end position="80"/>
    </location>
</feature>
<dbReference type="InterPro" id="IPR003717">
    <property type="entry name" value="RecO"/>
</dbReference>
<evidence type="ECO:0000313" key="9">
    <source>
        <dbReference type="EMBL" id="AEH44756.1"/>
    </source>
</evidence>
<evidence type="ECO:0000313" key="10">
    <source>
        <dbReference type="Proteomes" id="UP000006793"/>
    </source>
</evidence>
<reference evidence="10" key="1">
    <citation type="submission" date="2011-04" db="EMBL/GenBank/DDBJ databases">
        <title>The complete genome of Thermodesulfatator indicus DSM 15286.</title>
        <authorList>
            <person name="Lucas S."/>
            <person name="Copeland A."/>
            <person name="Lapidus A."/>
            <person name="Bruce D."/>
            <person name="Goodwin L."/>
            <person name="Pitluck S."/>
            <person name="Peters L."/>
            <person name="Kyrpides N."/>
            <person name="Mavromatis K."/>
            <person name="Pagani I."/>
            <person name="Ivanova N."/>
            <person name="Saunders L."/>
            <person name="Detter J.C."/>
            <person name="Tapia R."/>
            <person name="Han C."/>
            <person name="Land M."/>
            <person name="Hauser L."/>
            <person name="Markowitz V."/>
            <person name="Cheng J.-F."/>
            <person name="Hugenholtz P."/>
            <person name="Woyke T."/>
            <person name="Wu D."/>
            <person name="Spring S."/>
            <person name="Schroeder M."/>
            <person name="Brambilla E."/>
            <person name="Klenk H.-P."/>
            <person name="Eisen J.A."/>
        </authorList>
    </citation>
    <scope>NUCLEOTIDE SEQUENCE [LARGE SCALE GENOMIC DNA]</scope>
    <source>
        <strain evidence="10">DSM 15286 / JCM 11887 / CIR29812</strain>
    </source>
</reference>
<dbReference type="STRING" id="667014.Thein_0879"/>
<evidence type="ECO:0000256" key="4">
    <source>
        <dbReference type="ARBA" id="ARBA00023172"/>
    </source>
</evidence>
<dbReference type="SUPFAM" id="SSF57863">
    <property type="entry name" value="ArfGap/RecO-like zinc finger"/>
    <property type="match status" value="1"/>
</dbReference>
<dbReference type="InParanoid" id="F8ACW4"/>
<dbReference type="GO" id="GO:0006310">
    <property type="term" value="P:DNA recombination"/>
    <property type="evidence" value="ECO:0007669"/>
    <property type="project" value="UniProtKB-UniRule"/>
</dbReference>
<dbReference type="PaxDb" id="667014-Thein_0879"/>
<keyword evidence="10" id="KW-1185">Reference proteome</keyword>
<dbReference type="PANTHER" id="PTHR33991">
    <property type="entry name" value="DNA REPAIR PROTEIN RECO"/>
    <property type="match status" value="1"/>
</dbReference>
<dbReference type="AlphaFoldDB" id="F8ACW4"/>
<dbReference type="InterPro" id="IPR022572">
    <property type="entry name" value="DNA_rep/recomb_RecO_N"/>
</dbReference>
<reference evidence="9 10" key="2">
    <citation type="journal article" date="2012" name="Stand. Genomic Sci.">
        <title>Complete genome sequence of the thermophilic sulfate-reducing ocean bacterium Thermodesulfatator indicus type strain (CIR29812(T)).</title>
        <authorList>
            <person name="Anderson I."/>
            <person name="Saunders E."/>
            <person name="Lapidus A."/>
            <person name="Nolan M."/>
            <person name="Lucas S."/>
            <person name="Tice H."/>
            <person name="Del Rio T.G."/>
            <person name="Cheng J.F."/>
            <person name="Han C."/>
            <person name="Tapia R."/>
            <person name="Goodwin L.A."/>
            <person name="Pitluck S."/>
            <person name="Liolios K."/>
            <person name="Mavromatis K."/>
            <person name="Pagani I."/>
            <person name="Ivanova N."/>
            <person name="Mikhailova N."/>
            <person name="Pati A."/>
            <person name="Chen A."/>
            <person name="Palaniappan K."/>
            <person name="Land M."/>
            <person name="Hauser L."/>
            <person name="Jeffries C.D."/>
            <person name="Chang Y.J."/>
            <person name="Brambilla E.M."/>
            <person name="Rohde M."/>
            <person name="Spring S."/>
            <person name="Goker M."/>
            <person name="Detter J.C."/>
            <person name="Woyke T."/>
            <person name="Bristow J."/>
            <person name="Eisen J.A."/>
            <person name="Markowitz V."/>
            <person name="Hugenholtz P."/>
            <person name="Kyrpides N.C."/>
            <person name="Klenk H.P."/>
        </authorList>
    </citation>
    <scope>NUCLEOTIDE SEQUENCE [LARGE SCALE GENOMIC DNA]</scope>
    <source>
        <strain evidence="10">DSM 15286 / JCM 11887 / CIR29812</strain>
    </source>
</reference>
<dbReference type="HOGENOM" id="CLU_066632_3_0_0"/>
<evidence type="ECO:0000259" key="8">
    <source>
        <dbReference type="Pfam" id="PF11967"/>
    </source>
</evidence>
<comment type="function">
    <text evidence="7">Involved in DNA repair and RecF pathway recombination.</text>
</comment>
<accession>F8ACW4</accession>
<dbReference type="Pfam" id="PF11967">
    <property type="entry name" value="RecO_N"/>
    <property type="match status" value="1"/>
</dbReference>
<dbReference type="Proteomes" id="UP000006793">
    <property type="component" value="Chromosome"/>
</dbReference>
<evidence type="ECO:0000256" key="3">
    <source>
        <dbReference type="ARBA" id="ARBA00022763"/>
    </source>
</evidence>
<evidence type="ECO:0000256" key="5">
    <source>
        <dbReference type="ARBA" id="ARBA00023204"/>
    </source>
</evidence>
<dbReference type="Gene3D" id="2.40.50.140">
    <property type="entry name" value="Nucleic acid-binding proteins"/>
    <property type="match status" value="1"/>
</dbReference>
<dbReference type="GO" id="GO:0043590">
    <property type="term" value="C:bacterial nucleoid"/>
    <property type="evidence" value="ECO:0007669"/>
    <property type="project" value="TreeGrafter"/>
</dbReference>
<dbReference type="KEGG" id="tid:Thein_0879"/>
<dbReference type="InterPro" id="IPR042242">
    <property type="entry name" value="RecO_C"/>
</dbReference>
<organism evidence="9 10">
    <name type="scientific">Thermodesulfatator indicus (strain DSM 15286 / JCM 11887 / CIR29812)</name>
    <dbReference type="NCBI Taxonomy" id="667014"/>
    <lineage>
        <taxon>Bacteria</taxon>
        <taxon>Pseudomonadati</taxon>
        <taxon>Thermodesulfobacteriota</taxon>
        <taxon>Thermodesulfobacteria</taxon>
        <taxon>Thermodesulfobacteriales</taxon>
        <taxon>Thermodesulfatatoraceae</taxon>
        <taxon>Thermodesulfatator</taxon>
    </lineage>
</organism>
<dbReference type="PANTHER" id="PTHR33991:SF1">
    <property type="entry name" value="DNA REPAIR PROTEIN RECO"/>
    <property type="match status" value="1"/>
</dbReference>
<evidence type="ECO:0000256" key="2">
    <source>
        <dbReference type="ARBA" id="ARBA00021310"/>
    </source>
</evidence>